<organism evidence="1">
    <name type="scientific">uncultured Leptolyngbya sp</name>
    <dbReference type="NCBI Taxonomy" id="332963"/>
    <lineage>
        <taxon>Bacteria</taxon>
        <taxon>Bacillati</taxon>
        <taxon>Cyanobacteriota</taxon>
        <taxon>Cyanophyceae</taxon>
        <taxon>Leptolyngbyales</taxon>
        <taxon>Leptolyngbyaceae</taxon>
        <taxon>Leptolyngbya group</taxon>
        <taxon>Leptolyngbya</taxon>
        <taxon>environmental samples</taxon>
    </lineage>
</organism>
<protein>
    <submittedName>
        <fullName evidence="1">Uncharacterized protein</fullName>
    </submittedName>
</protein>
<feature type="non-terminal residue" evidence="1">
    <location>
        <position position="1"/>
    </location>
</feature>
<reference evidence="1" key="1">
    <citation type="submission" date="2020-02" db="EMBL/GenBank/DDBJ databases">
        <authorList>
            <person name="Meier V. D."/>
        </authorList>
    </citation>
    <scope>NUCLEOTIDE SEQUENCE</scope>
    <source>
        <strain evidence="1">AVDCRST_MAG94</strain>
    </source>
</reference>
<dbReference type="EMBL" id="CADCTY010001468">
    <property type="protein sequence ID" value="CAA9371758.1"/>
    <property type="molecule type" value="Genomic_DNA"/>
</dbReference>
<sequence>RKTAKPKFHLYLEDLGVMIRHDNSPMSGSQSYSPDAVRLTRLAGSAGAE</sequence>
<name>A0A6J4MXD1_9CYAN</name>
<gene>
    <name evidence="1" type="ORF">AVDCRST_MAG94-4214</name>
</gene>
<proteinExistence type="predicted"/>
<dbReference type="AlphaFoldDB" id="A0A6J4MXD1"/>
<accession>A0A6J4MXD1</accession>
<evidence type="ECO:0000313" key="1">
    <source>
        <dbReference type="EMBL" id="CAA9371758.1"/>
    </source>
</evidence>